<organism evidence="15 17">
    <name type="scientific">Octodon degus</name>
    <name type="common">Degu</name>
    <name type="synonym">Sciurus degus</name>
    <dbReference type="NCBI Taxonomy" id="10160"/>
    <lineage>
        <taxon>Eukaryota</taxon>
        <taxon>Metazoa</taxon>
        <taxon>Chordata</taxon>
        <taxon>Craniata</taxon>
        <taxon>Vertebrata</taxon>
        <taxon>Euteleostomi</taxon>
        <taxon>Mammalia</taxon>
        <taxon>Eutheria</taxon>
        <taxon>Euarchontoglires</taxon>
        <taxon>Glires</taxon>
        <taxon>Rodentia</taxon>
        <taxon>Hystricomorpha</taxon>
        <taxon>Octodontidae</taxon>
        <taxon>Octodon</taxon>
    </lineage>
</organism>
<comment type="function">
    <text evidence="13">Component of triglyceride-rich very low density lipoproteins (VLDL) and high density lipoproteins (HDL) in plasma. Plays a multifaceted role in triglyceride homeostasis. Intracellularly, promotes hepatic very low density lipoprotein 1 (VLDL1) assembly and secretion; extracellularly, attenuates hydrolysis and clearance of triglyceride-rich lipoproteins (TRLs). Impairs the lipolysis of TRLs by inhibiting lipoprotein lipase and the hepatic uptake of TRLs by remnant receptors. Formed of several curved helices connected via semiflexible hinges, so that it can wrap tightly around the curved micelle surface and easily adapt to the different diameters of its natural binding partners.</text>
</comment>
<evidence type="ECO:0000256" key="12">
    <source>
        <dbReference type="ARBA" id="ARBA00031173"/>
    </source>
</evidence>
<accession>A0A6P6EX17</accession>
<evidence type="ECO:0000256" key="14">
    <source>
        <dbReference type="SAM" id="SignalP"/>
    </source>
</evidence>
<evidence type="ECO:0000256" key="5">
    <source>
        <dbReference type="ARBA" id="ARBA00022513"/>
    </source>
</evidence>
<proteinExistence type="inferred from homology"/>
<dbReference type="GO" id="GO:0010987">
    <property type="term" value="P:negative regulation of high-density lipoprotein particle clearance"/>
    <property type="evidence" value="ECO:0007669"/>
    <property type="project" value="TreeGrafter"/>
</dbReference>
<dbReference type="GO" id="GO:0034363">
    <property type="term" value="C:intermediate-density lipoprotein particle"/>
    <property type="evidence" value="ECO:0007669"/>
    <property type="project" value="TreeGrafter"/>
</dbReference>
<keyword evidence="15" id="KW-1185">Reference proteome</keyword>
<feature type="chain" id="PRO_5044649516" description="Apolipoprotein C-III" evidence="14">
    <location>
        <begin position="21"/>
        <end position="102"/>
    </location>
</feature>
<evidence type="ECO:0000256" key="13">
    <source>
        <dbReference type="ARBA" id="ARBA00045699"/>
    </source>
</evidence>
<gene>
    <name evidence="16 17 18" type="primary">Apoc3</name>
</gene>
<dbReference type="RefSeq" id="XP_023576872.1">
    <property type="nucleotide sequence ID" value="XM_023721104.1"/>
</dbReference>
<sequence length="102" mass="11268">MQLRVLLVVPLLALLASARAEDAEEEASLLSYMQGYVQHASKTAKDALTKVQDLQVAQNARGWMSDGLNSLKDYWSSFTDKWSGFWDPTPEKAGPTPALLDI</sequence>
<evidence type="ECO:0000256" key="4">
    <source>
        <dbReference type="ARBA" id="ARBA00022448"/>
    </source>
</evidence>
<keyword evidence="8" id="KW-0442">Lipid degradation</keyword>
<dbReference type="RefSeq" id="XP_004636605.1">
    <property type="nucleotide sequence ID" value="XM_004636548.3"/>
</dbReference>
<dbReference type="RefSeq" id="XP_023576870.1">
    <property type="nucleotide sequence ID" value="XM_023721102.1"/>
</dbReference>
<dbReference type="AlphaFoldDB" id="A0A6P6EX17"/>
<dbReference type="GO" id="GO:0010989">
    <property type="term" value="P:negative regulation of low-density lipoprotein particle clearance"/>
    <property type="evidence" value="ECO:0007669"/>
    <property type="project" value="TreeGrafter"/>
</dbReference>
<dbReference type="Proteomes" id="UP000515203">
    <property type="component" value="Unplaced"/>
</dbReference>
<dbReference type="GO" id="GO:0070653">
    <property type="term" value="F:high-density lipoprotein particle receptor binding"/>
    <property type="evidence" value="ECO:0007669"/>
    <property type="project" value="TreeGrafter"/>
</dbReference>
<dbReference type="GO" id="GO:0005543">
    <property type="term" value="F:phospholipid binding"/>
    <property type="evidence" value="ECO:0007669"/>
    <property type="project" value="TreeGrafter"/>
</dbReference>
<dbReference type="GO" id="GO:0042157">
    <property type="term" value="P:lipoprotein metabolic process"/>
    <property type="evidence" value="ECO:0007669"/>
    <property type="project" value="InterPro"/>
</dbReference>
<keyword evidence="5" id="KW-0162">Chylomicron</keyword>
<feature type="signal peptide" evidence="14">
    <location>
        <begin position="1"/>
        <end position="20"/>
    </location>
</feature>
<evidence type="ECO:0000256" key="3">
    <source>
        <dbReference type="ARBA" id="ARBA00015570"/>
    </source>
</evidence>
<evidence type="ECO:0000313" key="17">
    <source>
        <dbReference type="RefSeq" id="XP_023576870.1"/>
    </source>
</evidence>
<dbReference type="GO" id="GO:0042627">
    <property type="term" value="C:chylomicron"/>
    <property type="evidence" value="ECO:0007669"/>
    <property type="project" value="UniProtKB-KW"/>
</dbReference>
<dbReference type="Gene3D" id="6.10.90.10">
    <property type="entry name" value="Apolipoprotein CIII"/>
    <property type="match status" value="1"/>
</dbReference>
<dbReference type="GO" id="GO:0055102">
    <property type="term" value="F:lipase inhibitor activity"/>
    <property type="evidence" value="ECO:0007669"/>
    <property type="project" value="TreeGrafter"/>
</dbReference>
<dbReference type="GO" id="GO:0042632">
    <property type="term" value="P:cholesterol homeostasis"/>
    <property type="evidence" value="ECO:0007669"/>
    <property type="project" value="TreeGrafter"/>
</dbReference>
<evidence type="ECO:0000256" key="9">
    <source>
        <dbReference type="ARBA" id="ARBA00023055"/>
    </source>
</evidence>
<dbReference type="GO" id="GO:0016042">
    <property type="term" value="P:lipid catabolic process"/>
    <property type="evidence" value="ECO:0007669"/>
    <property type="project" value="UniProtKB-KW"/>
</dbReference>
<evidence type="ECO:0000256" key="7">
    <source>
        <dbReference type="ARBA" id="ARBA00022729"/>
    </source>
</evidence>
<evidence type="ECO:0000256" key="10">
    <source>
        <dbReference type="ARBA" id="ARBA00023098"/>
    </source>
</evidence>
<dbReference type="CTD" id="345"/>
<dbReference type="InterPro" id="IPR008403">
    <property type="entry name" value="Apo-CIII"/>
</dbReference>
<dbReference type="GO" id="GO:0034361">
    <property type="term" value="C:very-low-density lipoprotein particle"/>
    <property type="evidence" value="ECO:0007669"/>
    <property type="project" value="UniProtKB-KW"/>
</dbReference>
<evidence type="ECO:0000256" key="1">
    <source>
        <dbReference type="ARBA" id="ARBA00004613"/>
    </source>
</evidence>
<dbReference type="GO" id="GO:0010916">
    <property type="term" value="P:negative regulation of very-low-density lipoprotein particle clearance"/>
    <property type="evidence" value="ECO:0007669"/>
    <property type="project" value="TreeGrafter"/>
</dbReference>
<evidence type="ECO:0000256" key="11">
    <source>
        <dbReference type="ARBA" id="ARBA00023313"/>
    </source>
</evidence>
<keyword evidence="6" id="KW-0964">Secreted</keyword>
<keyword evidence="4" id="KW-0813">Transport</keyword>
<dbReference type="PANTHER" id="PTHR14225">
    <property type="entry name" value="APOLIPOPROTEIN C-III"/>
    <property type="match status" value="1"/>
</dbReference>
<evidence type="ECO:0000256" key="6">
    <source>
        <dbReference type="ARBA" id="ARBA00022525"/>
    </source>
</evidence>
<evidence type="ECO:0000256" key="2">
    <source>
        <dbReference type="ARBA" id="ARBA00011008"/>
    </source>
</evidence>
<evidence type="ECO:0000256" key="8">
    <source>
        <dbReference type="ARBA" id="ARBA00022963"/>
    </source>
</evidence>
<comment type="similarity">
    <text evidence="2">Belongs to the apolipoprotein C3 family.</text>
</comment>
<dbReference type="GO" id="GO:0006869">
    <property type="term" value="P:lipid transport"/>
    <property type="evidence" value="ECO:0007669"/>
    <property type="project" value="UniProtKB-KW"/>
</dbReference>
<dbReference type="GO" id="GO:0010897">
    <property type="term" value="P:negative regulation of triglyceride catabolic process"/>
    <property type="evidence" value="ECO:0007669"/>
    <property type="project" value="TreeGrafter"/>
</dbReference>
<dbReference type="GeneID" id="101578275"/>
<keyword evidence="11" id="KW-0850">VLDL</keyword>
<evidence type="ECO:0000313" key="16">
    <source>
        <dbReference type="RefSeq" id="XP_004636605.1"/>
    </source>
</evidence>
<evidence type="ECO:0000313" key="15">
    <source>
        <dbReference type="Proteomes" id="UP000515203"/>
    </source>
</evidence>
<keyword evidence="10" id="KW-0443">Lipid metabolism</keyword>
<protein>
    <recommendedName>
        <fullName evidence="3">Apolipoprotein C-III</fullName>
    </recommendedName>
    <alternativeName>
        <fullName evidence="12">Apolipoprotein C3</fullName>
    </alternativeName>
</protein>
<keyword evidence="9" id="KW-0445">Lipid transport</keyword>
<dbReference type="InterPro" id="IPR038195">
    <property type="entry name" value="Apo_CIII_sf"/>
</dbReference>
<evidence type="ECO:0000313" key="18">
    <source>
        <dbReference type="RefSeq" id="XP_023576872.1"/>
    </source>
</evidence>
<dbReference type="GO" id="GO:0034366">
    <property type="term" value="C:spherical high-density lipoprotein particle"/>
    <property type="evidence" value="ECO:0007669"/>
    <property type="project" value="TreeGrafter"/>
</dbReference>
<comment type="subcellular location">
    <subcellularLocation>
        <location evidence="1">Secreted</location>
    </subcellularLocation>
</comment>
<keyword evidence="7 14" id="KW-0732">Signal</keyword>
<dbReference type="PANTHER" id="PTHR14225:SF0">
    <property type="entry name" value="APOLIPOPROTEIN C-III"/>
    <property type="match status" value="1"/>
</dbReference>
<dbReference type="GO" id="GO:0070328">
    <property type="term" value="P:triglyceride homeostasis"/>
    <property type="evidence" value="ECO:0007669"/>
    <property type="project" value="TreeGrafter"/>
</dbReference>
<dbReference type="Pfam" id="PF05778">
    <property type="entry name" value="Apo-CIII"/>
    <property type="match status" value="1"/>
</dbReference>
<dbReference type="OrthoDB" id="9886755at2759"/>
<reference evidence="16 17" key="1">
    <citation type="submission" date="2025-04" db="UniProtKB">
        <authorList>
            <consortium name="RefSeq"/>
        </authorList>
    </citation>
    <scope>IDENTIFICATION</scope>
</reference>
<name>A0A6P6EX17_OCTDE</name>